<name>A0ABQ9GJY6_9NEOP</name>
<evidence type="ECO:0000256" key="1">
    <source>
        <dbReference type="SAM" id="MobiDB-lite"/>
    </source>
</evidence>
<sequence length="340" mass="38028">MEQHRNARTGETGDHREIPLTSGIVRHDSYMWKSGGWPRRNLNPVRLVHGYRIASDISIHRTVLLRATRCERVSDAASARNRIRLERATQQQSSDTHKTPHARVKRCRERKINIKASERVNFKVLRGSSSFSDWLKHVLVRVNGLRTDREGRVPELRNLGWLVEMCGVVITRNSRRLRRVTAAVLKWLDCSPPTQGEPGSIPGGVASGSSHLGIVPQTVQLVRRVVSGISRFSPPSHSSAAPYSPGLTLIGSRELDVLKYILPLVPTVFDTSRRRLVQLSSSTVTADNQCAFDICIFVHTTVESTLHVVELANVLGSLLITVTKAPTRLPVRIHQVRRQG</sequence>
<dbReference type="EMBL" id="JARBHB010000011">
    <property type="protein sequence ID" value="KAJ8872341.1"/>
    <property type="molecule type" value="Genomic_DNA"/>
</dbReference>
<organism evidence="2 3">
    <name type="scientific">Dryococelus australis</name>
    <dbReference type="NCBI Taxonomy" id="614101"/>
    <lineage>
        <taxon>Eukaryota</taxon>
        <taxon>Metazoa</taxon>
        <taxon>Ecdysozoa</taxon>
        <taxon>Arthropoda</taxon>
        <taxon>Hexapoda</taxon>
        <taxon>Insecta</taxon>
        <taxon>Pterygota</taxon>
        <taxon>Neoptera</taxon>
        <taxon>Polyneoptera</taxon>
        <taxon>Phasmatodea</taxon>
        <taxon>Verophasmatodea</taxon>
        <taxon>Anareolatae</taxon>
        <taxon>Phasmatidae</taxon>
        <taxon>Eurycanthinae</taxon>
        <taxon>Dryococelus</taxon>
    </lineage>
</organism>
<evidence type="ECO:0000313" key="3">
    <source>
        <dbReference type="Proteomes" id="UP001159363"/>
    </source>
</evidence>
<gene>
    <name evidence="2" type="ORF">PR048_025945</name>
</gene>
<proteinExistence type="predicted"/>
<evidence type="ECO:0000313" key="2">
    <source>
        <dbReference type="EMBL" id="KAJ8872341.1"/>
    </source>
</evidence>
<comment type="caution">
    <text evidence="2">The sequence shown here is derived from an EMBL/GenBank/DDBJ whole genome shotgun (WGS) entry which is preliminary data.</text>
</comment>
<feature type="region of interest" description="Disordered" evidence="1">
    <location>
        <begin position="81"/>
        <end position="103"/>
    </location>
</feature>
<protein>
    <submittedName>
        <fullName evidence="2">Uncharacterized protein</fullName>
    </submittedName>
</protein>
<reference evidence="2 3" key="1">
    <citation type="submission" date="2023-02" db="EMBL/GenBank/DDBJ databases">
        <title>LHISI_Scaffold_Assembly.</title>
        <authorList>
            <person name="Stuart O.P."/>
            <person name="Cleave R."/>
            <person name="Magrath M.J.L."/>
            <person name="Mikheyev A.S."/>
        </authorList>
    </citation>
    <scope>NUCLEOTIDE SEQUENCE [LARGE SCALE GENOMIC DNA]</scope>
    <source>
        <strain evidence="2">Daus_M_001</strain>
        <tissue evidence="2">Leg muscle</tissue>
    </source>
</reference>
<dbReference type="Proteomes" id="UP001159363">
    <property type="component" value="Chromosome 10"/>
</dbReference>
<keyword evidence="3" id="KW-1185">Reference proteome</keyword>
<accession>A0ABQ9GJY6</accession>